<evidence type="ECO:0000313" key="2">
    <source>
        <dbReference type="EMBL" id="POG55083.1"/>
    </source>
</evidence>
<dbReference type="PANTHER" id="PTHR12905">
    <property type="entry name" value="METALLOPHOSPHOESTERASE"/>
    <property type="match status" value="1"/>
</dbReference>
<accession>A0A2P4NPL1</accession>
<comment type="caution">
    <text evidence="2">The sequence shown here is derived from an EMBL/GenBank/DDBJ whole genome shotgun (WGS) entry which is preliminary data.</text>
</comment>
<sequence>MRSFTPRLGYQKTRRTYSDCLQTHRMECLVIGDVHLGAFDSKVDVPETWGEYDVAVVVGDVLDCSARSCDSGRRFFEELDDLGLRAVVVPGNHDFQHYPAIFEGLSSVESVDGSATTVDGWTFYGLGSDRFDDGVEIRYPEFPSLADADADPAAFAERIEDVAVGRQSGMGVVEDHLEGRFEDGLQLYERRLESLNKFGQAATESNTVVVTHLPPFGTGLDRLSKTNPRYPGRLLGSLAVRSHIRQFSPDFNVCGHVHEGEGVTLFEGCVCLNAGKCSVYSITLGEGGTDAVSHIA</sequence>
<keyword evidence="3" id="KW-1185">Reference proteome</keyword>
<dbReference type="InterPro" id="IPR051693">
    <property type="entry name" value="UPF0046_metallophosphoest"/>
</dbReference>
<protein>
    <recommendedName>
        <fullName evidence="1">Calcineurin-like phosphoesterase domain-containing protein</fullName>
    </recommendedName>
</protein>
<dbReference type="InterPro" id="IPR004843">
    <property type="entry name" value="Calcineurin-like_PHP"/>
</dbReference>
<dbReference type="GO" id="GO:0016787">
    <property type="term" value="F:hydrolase activity"/>
    <property type="evidence" value="ECO:0007669"/>
    <property type="project" value="InterPro"/>
</dbReference>
<dbReference type="Gene3D" id="3.60.21.10">
    <property type="match status" value="1"/>
</dbReference>
<reference evidence="2" key="1">
    <citation type="submission" date="2017-08" db="EMBL/GenBank/DDBJ databases">
        <title>Haloferax marisrubri sp. nov., isolated from the Discovery deep brine-seawater interface in the Red Sea.</title>
        <authorList>
            <person name="Zhang G."/>
            <person name="Stingl U."/>
        </authorList>
    </citation>
    <scope>NUCLEOTIDE SEQUENCE [LARGE SCALE GENOMIC DNA]</scope>
    <source>
        <strain evidence="2">SB3</strain>
    </source>
</reference>
<dbReference type="Pfam" id="PF00149">
    <property type="entry name" value="Metallophos"/>
    <property type="match status" value="1"/>
</dbReference>
<evidence type="ECO:0000259" key="1">
    <source>
        <dbReference type="Pfam" id="PF00149"/>
    </source>
</evidence>
<gene>
    <name evidence="2" type="ORF">AUR65_011690</name>
</gene>
<evidence type="ECO:0000313" key="3">
    <source>
        <dbReference type="Proteomes" id="UP000053621"/>
    </source>
</evidence>
<proteinExistence type="predicted"/>
<name>A0A2P4NPL1_9EURY</name>
<feature type="domain" description="Calcineurin-like phosphoesterase" evidence="1">
    <location>
        <begin position="29"/>
        <end position="259"/>
    </location>
</feature>
<dbReference type="AlphaFoldDB" id="A0A2P4NPL1"/>
<dbReference type="SUPFAM" id="SSF56300">
    <property type="entry name" value="Metallo-dependent phosphatases"/>
    <property type="match status" value="1"/>
</dbReference>
<dbReference type="PANTHER" id="PTHR12905:SF0">
    <property type="entry name" value="CALCINEURIN-LIKE PHOSPHOESTERASE DOMAIN-CONTAINING PROTEIN"/>
    <property type="match status" value="1"/>
</dbReference>
<dbReference type="EMBL" id="LOPW02000016">
    <property type="protein sequence ID" value="POG55083.1"/>
    <property type="molecule type" value="Genomic_DNA"/>
</dbReference>
<dbReference type="Proteomes" id="UP000053621">
    <property type="component" value="Unassembled WGS sequence"/>
</dbReference>
<dbReference type="InterPro" id="IPR029052">
    <property type="entry name" value="Metallo-depent_PP-like"/>
</dbReference>
<organism evidence="2 3">
    <name type="scientific">Haloferax marisrubri</name>
    <dbReference type="NCBI Taxonomy" id="1544719"/>
    <lineage>
        <taxon>Archaea</taxon>
        <taxon>Methanobacteriati</taxon>
        <taxon>Methanobacteriota</taxon>
        <taxon>Stenosarchaea group</taxon>
        <taxon>Halobacteria</taxon>
        <taxon>Halobacteriales</taxon>
        <taxon>Haloferacaceae</taxon>
        <taxon>Haloferax</taxon>
    </lineage>
</organism>